<dbReference type="Proteomes" id="UP001497453">
    <property type="component" value="Chromosome 8"/>
</dbReference>
<name>A0ABP1E5I3_9APHY</name>
<proteinExistence type="predicted"/>
<organism evidence="3 4">
    <name type="scientific">Somion occarium</name>
    <dbReference type="NCBI Taxonomy" id="3059160"/>
    <lineage>
        <taxon>Eukaryota</taxon>
        <taxon>Fungi</taxon>
        <taxon>Dikarya</taxon>
        <taxon>Basidiomycota</taxon>
        <taxon>Agaricomycotina</taxon>
        <taxon>Agaricomycetes</taxon>
        <taxon>Polyporales</taxon>
        <taxon>Cerrenaceae</taxon>
        <taxon>Somion</taxon>
    </lineage>
</organism>
<feature type="compositionally biased region" description="Polar residues" evidence="1">
    <location>
        <begin position="438"/>
        <end position="462"/>
    </location>
</feature>
<feature type="chain" id="PRO_5045431694" evidence="2">
    <location>
        <begin position="30"/>
        <end position="745"/>
    </location>
</feature>
<evidence type="ECO:0000313" key="4">
    <source>
        <dbReference type="Proteomes" id="UP001497453"/>
    </source>
</evidence>
<keyword evidence="4" id="KW-1185">Reference proteome</keyword>
<evidence type="ECO:0000256" key="1">
    <source>
        <dbReference type="SAM" id="MobiDB-lite"/>
    </source>
</evidence>
<feature type="region of interest" description="Disordered" evidence="1">
    <location>
        <begin position="511"/>
        <end position="543"/>
    </location>
</feature>
<feature type="compositionally biased region" description="Basic and acidic residues" evidence="1">
    <location>
        <begin position="68"/>
        <end position="84"/>
    </location>
</feature>
<feature type="compositionally biased region" description="Acidic residues" evidence="1">
    <location>
        <begin position="410"/>
        <end position="423"/>
    </location>
</feature>
<sequence length="745" mass="77102">MVVLSPRFTLLASLSVIAGLAFAPSTADAAAVEARHHPETFGKSSRTPNSSPIKSSGAKSRSSGFRQNSKDRSSSNETPTRDPKPTIPLPVGAYGQAKVQVQGAGPVSGKETKHHKAQNKRQFFYDPFNPLLQLGNLWIGDRPPPERNFDRTNARVQVHRSSTPQSHDHHHTAHAKVIVNGDHDHIDVLEKKAIPDLSTPLLDEEHSLLVPNQLLPRHNKHHHVHGSKVSVNGNGEYVHVHRRDNVYQFEGVPGTVDIMSDVADSTSGQKIASLVLSATNGTNGSSPGDPFILNASSTNQTQVYLIALPPDDTSDSSNSTTAATSESSNSTSSANSTTADTYRKVAITIPLFDAENAVMESYCATFDPKPPAPAPLTVERCTNGTQNDEHKSQVFAFEPSTGIIRPMWFEGEDDGTEDDDTDSLEDKEAGTPVAPEDGSNNSTSVAPQDPGTPSTDKTANVTSIDSRMVDEEDGDVTSPPSAAAFAQSRAIDNPYAIARNVTLVFSPAPPTVASSNSEKVGDGPADSASSVDPASTSTLSSSSADTFTAAATLATLSSSAPASASETVSASVSAMDALFTSTTQSDTPVSFASASSTTTSTAVVTTASASAISESTGSPANPTSGALDVEVFDPNATGSMSTVSTATSASITSSSTSPLISLAANLFAASTTDAPETSTTVTSSAADSSSPSVSSTVSSTSAGIEAVSSSSVSATSVATSATTSMTPVSTAPYEWMFKEGIAKDV</sequence>
<feature type="compositionally biased region" description="Low complexity" evidence="1">
    <location>
        <begin position="677"/>
        <end position="697"/>
    </location>
</feature>
<feature type="compositionally biased region" description="Polar residues" evidence="1">
    <location>
        <begin position="42"/>
        <end position="67"/>
    </location>
</feature>
<accession>A0ABP1E5I3</accession>
<feature type="compositionally biased region" description="Low complexity" evidence="1">
    <location>
        <begin position="315"/>
        <end position="338"/>
    </location>
</feature>
<gene>
    <name evidence="3" type="ORF">GFSPODELE1_LOCUS9797</name>
</gene>
<feature type="region of interest" description="Disordered" evidence="1">
    <location>
        <begin position="308"/>
        <end position="338"/>
    </location>
</feature>
<feature type="region of interest" description="Disordered" evidence="1">
    <location>
        <begin position="407"/>
        <end position="462"/>
    </location>
</feature>
<feature type="region of interest" description="Disordered" evidence="1">
    <location>
        <begin position="33"/>
        <end position="91"/>
    </location>
</feature>
<dbReference type="EMBL" id="OZ037951">
    <property type="protein sequence ID" value="CAL1714494.1"/>
    <property type="molecule type" value="Genomic_DNA"/>
</dbReference>
<feature type="region of interest" description="Disordered" evidence="1">
    <location>
        <begin position="676"/>
        <end position="697"/>
    </location>
</feature>
<feature type="signal peptide" evidence="2">
    <location>
        <begin position="1"/>
        <end position="29"/>
    </location>
</feature>
<evidence type="ECO:0000313" key="3">
    <source>
        <dbReference type="EMBL" id="CAL1714494.1"/>
    </source>
</evidence>
<evidence type="ECO:0000256" key="2">
    <source>
        <dbReference type="SAM" id="SignalP"/>
    </source>
</evidence>
<protein>
    <submittedName>
        <fullName evidence="3">Uncharacterized protein</fullName>
    </submittedName>
</protein>
<keyword evidence="2" id="KW-0732">Signal</keyword>
<feature type="compositionally biased region" description="Low complexity" evidence="1">
    <location>
        <begin position="522"/>
        <end position="543"/>
    </location>
</feature>
<reference evidence="4" key="1">
    <citation type="submission" date="2024-04" db="EMBL/GenBank/DDBJ databases">
        <authorList>
            <person name="Shaw F."/>
            <person name="Minotto A."/>
        </authorList>
    </citation>
    <scope>NUCLEOTIDE SEQUENCE [LARGE SCALE GENOMIC DNA]</scope>
</reference>